<dbReference type="GeneID" id="47559722"/>
<organism evidence="1 2">
    <name type="scientific">Pseudomonas veronii</name>
    <dbReference type="NCBI Taxonomy" id="76761"/>
    <lineage>
        <taxon>Bacteria</taxon>
        <taxon>Pseudomonadati</taxon>
        <taxon>Pseudomonadota</taxon>
        <taxon>Gammaproteobacteria</taxon>
        <taxon>Pseudomonadales</taxon>
        <taxon>Pseudomonadaceae</taxon>
        <taxon>Pseudomonas</taxon>
    </lineage>
</organism>
<sequence length="60" mass="6456">MSSISALLQALASLIRTSDTPPALGTTAHPAVFQLPLDPFFGPALYEKRLGTTARTHSYR</sequence>
<evidence type="ECO:0000313" key="1">
    <source>
        <dbReference type="EMBL" id="NMX98891.1"/>
    </source>
</evidence>
<dbReference type="AlphaFoldDB" id="A0A7Y0ZVX6"/>
<evidence type="ECO:0000313" key="2">
    <source>
        <dbReference type="Proteomes" id="UP000552560"/>
    </source>
</evidence>
<dbReference type="Proteomes" id="UP000552560">
    <property type="component" value="Unassembled WGS sequence"/>
</dbReference>
<name>A0A7Y0ZVX6_PSEVE</name>
<dbReference type="EMBL" id="JAAQWE010000020">
    <property type="protein sequence ID" value="NMX98891.1"/>
    <property type="molecule type" value="Genomic_DNA"/>
</dbReference>
<dbReference type="RefSeq" id="WP_126587246.1">
    <property type="nucleotide sequence ID" value="NZ_CBDFBJ010000010.1"/>
</dbReference>
<comment type="caution">
    <text evidence="1">The sequence shown here is derived from an EMBL/GenBank/DDBJ whole genome shotgun (WGS) entry which is preliminary data.</text>
</comment>
<reference evidence="1 2" key="1">
    <citation type="journal article" date="2020" name="Front. Microbiol.">
        <title>Genetic Organization of the aprX-lipA2 Operon Affects the Proteolytic Potential of Pseudomonas Species in Milk.</title>
        <authorList>
            <person name="Maier C."/>
            <person name="Huptas C."/>
            <person name="von Neubeck M."/>
            <person name="Scherer S."/>
            <person name="Wenning M."/>
            <person name="Lucking G."/>
        </authorList>
    </citation>
    <scope>NUCLEOTIDE SEQUENCE [LARGE SCALE GENOMIC DNA]</scope>
    <source>
        <strain evidence="1 2">WS 4671</strain>
    </source>
</reference>
<protein>
    <submittedName>
        <fullName evidence="1">Uncharacterized protein</fullName>
    </submittedName>
</protein>
<gene>
    <name evidence="1" type="ORF">HBO43_20050</name>
</gene>
<proteinExistence type="predicted"/>
<accession>A0A7Y0ZVX6</accession>